<protein>
    <submittedName>
        <fullName evidence="1">Uncharacterized protein</fullName>
    </submittedName>
</protein>
<comment type="caution">
    <text evidence="1">The sequence shown here is derived from an EMBL/GenBank/DDBJ whole genome shotgun (WGS) entry which is preliminary data.</text>
</comment>
<reference evidence="1 2" key="1">
    <citation type="journal article" date="2024" name="Genome Biol. Evol.">
        <title>Chromosome-level genome assembly of the viviparous eelpout Zoarces viviparus.</title>
        <authorList>
            <person name="Fuhrmann N."/>
            <person name="Brasseur M.V."/>
            <person name="Bakowski C.E."/>
            <person name="Podsiadlowski L."/>
            <person name="Prost S."/>
            <person name="Krehenwinkel H."/>
            <person name="Mayer C."/>
        </authorList>
    </citation>
    <scope>NUCLEOTIDE SEQUENCE [LARGE SCALE GENOMIC DNA]</scope>
    <source>
        <strain evidence="1">NO-MEL_2022_Ind0_liver</strain>
    </source>
</reference>
<accession>A0AAW1DYZ9</accession>
<proteinExistence type="predicted"/>
<gene>
    <name evidence="1" type="ORF">VZT92_025347</name>
</gene>
<organism evidence="1 2">
    <name type="scientific">Zoarces viviparus</name>
    <name type="common">Viviparous eelpout</name>
    <name type="synonym">Blennius viviparus</name>
    <dbReference type="NCBI Taxonomy" id="48416"/>
    <lineage>
        <taxon>Eukaryota</taxon>
        <taxon>Metazoa</taxon>
        <taxon>Chordata</taxon>
        <taxon>Craniata</taxon>
        <taxon>Vertebrata</taxon>
        <taxon>Euteleostomi</taxon>
        <taxon>Actinopterygii</taxon>
        <taxon>Neopterygii</taxon>
        <taxon>Teleostei</taxon>
        <taxon>Neoteleostei</taxon>
        <taxon>Acanthomorphata</taxon>
        <taxon>Eupercaria</taxon>
        <taxon>Perciformes</taxon>
        <taxon>Cottioidei</taxon>
        <taxon>Zoarcales</taxon>
        <taxon>Zoarcidae</taxon>
        <taxon>Zoarcinae</taxon>
        <taxon>Zoarces</taxon>
    </lineage>
</organism>
<dbReference type="Proteomes" id="UP001488805">
    <property type="component" value="Unassembled WGS sequence"/>
</dbReference>
<sequence>MAVSKPVYQSEKGNVAAEFSLPLSKVPLSTARSDLFAEQQADPSLKELSPEPDGLDGAGGYFLQVLLLVRNWVHRLRQWDPGGERCWDIW</sequence>
<evidence type="ECO:0000313" key="2">
    <source>
        <dbReference type="Proteomes" id="UP001488805"/>
    </source>
</evidence>
<name>A0AAW1DYZ9_ZOAVI</name>
<dbReference type="AlphaFoldDB" id="A0AAW1DYZ9"/>
<dbReference type="EMBL" id="JBCEZU010000586">
    <property type="protein sequence ID" value="KAK9514644.1"/>
    <property type="molecule type" value="Genomic_DNA"/>
</dbReference>
<keyword evidence="2" id="KW-1185">Reference proteome</keyword>
<evidence type="ECO:0000313" key="1">
    <source>
        <dbReference type="EMBL" id="KAK9514644.1"/>
    </source>
</evidence>